<organism evidence="2 3">
    <name type="scientific">Anopheles albimanus</name>
    <name type="common">New world malaria mosquito</name>
    <dbReference type="NCBI Taxonomy" id="7167"/>
    <lineage>
        <taxon>Eukaryota</taxon>
        <taxon>Metazoa</taxon>
        <taxon>Ecdysozoa</taxon>
        <taxon>Arthropoda</taxon>
        <taxon>Hexapoda</taxon>
        <taxon>Insecta</taxon>
        <taxon>Pterygota</taxon>
        <taxon>Neoptera</taxon>
        <taxon>Endopterygota</taxon>
        <taxon>Diptera</taxon>
        <taxon>Nematocera</taxon>
        <taxon>Culicoidea</taxon>
        <taxon>Culicidae</taxon>
        <taxon>Anophelinae</taxon>
        <taxon>Anopheles</taxon>
    </lineage>
</organism>
<dbReference type="VEuPathDB" id="VectorBase:AALB005476"/>
<feature type="compositionally biased region" description="Low complexity" evidence="1">
    <location>
        <begin position="30"/>
        <end position="56"/>
    </location>
</feature>
<dbReference type="Proteomes" id="UP000069272">
    <property type="component" value="Chromosome 3L"/>
</dbReference>
<keyword evidence="3" id="KW-1185">Reference proteome</keyword>
<feature type="region of interest" description="Disordered" evidence="1">
    <location>
        <begin position="101"/>
        <end position="149"/>
    </location>
</feature>
<evidence type="ECO:0000313" key="2">
    <source>
        <dbReference type="EnsemblMetazoa" id="AALB005476-PA"/>
    </source>
</evidence>
<name>A0A182FG35_ANOAL</name>
<reference evidence="2" key="2">
    <citation type="submission" date="2022-08" db="UniProtKB">
        <authorList>
            <consortium name="EnsemblMetazoa"/>
        </authorList>
    </citation>
    <scope>IDENTIFICATION</scope>
    <source>
        <strain evidence="2">STECLA/ALBI9_A</strain>
    </source>
</reference>
<dbReference type="AlphaFoldDB" id="A0A182FG35"/>
<evidence type="ECO:0000256" key="1">
    <source>
        <dbReference type="SAM" id="MobiDB-lite"/>
    </source>
</evidence>
<dbReference type="VEuPathDB" id="VectorBase:AALB20_031038"/>
<reference evidence="2 3" key="1">
    <citation type="journal article" date="2017" name="G3 (Bethesda)">
        <title>The Physical Genome Mapping of Anopheles albimanus Corrected Scaffold Misassemblies and Identified Interarm Rearrangements in Genus Anopheles.</title>
        <authorList>
            <person name="Artemov G.N."/>
            <person name="Peery A.N."/>
            <person name="Jiang X."/>
            <person name="Tu Z."/>
            <person name="Stegniy V.N."/>
            <person name="Sharakhova M.V."/>
            <person name="Sharakhov I.V."/>
        </authorList>
    </citation>
    <scope>NUCLEOTIDE SEQUENCE [LARGE SCALE GENOMIC DNA]</scope>
    <source>
        <strain evidence="2 3">ALBI9_A</strain>
    </source>
</reference>
<protein>
    <submittedName>
        <fullName evidence="2">Uncharacterized protein</fullName>
    </submittedName>
</protein>
<dbReference type="EnsemblMetazoa" id="AALB005476-RA">
    <property type="protein sequence ID" value="AALB005476-PA"/>
    <property type="gene ID" value="AALB005476"/>
</dbReference>
<evidence type="ECO:0000313" key="3">
    <source>
        <dbReference type="Proteomes" id="UP000069272"/>
    </source>
</evidence>
<feature type="compositionally biased region" description="Polar residues" evidence="1">
    <location>
        <begin position="140"/>
        <end position="149"/>
    </location>
</feature>
<accession>A0A182FG35</accession>
<sequence length="149" mass="14859">MAELTRIVVVSSVENTTINTGAGGSGGTSSTGTTGSTGVTSAAGNALSSAPSLSLSGEPRFPPAIAVQRLAPQVQRQLRETQELIKDSCAQLYGSAYGSPGPPVALPTVTGAGTAGPPAGPLRAGPGPVLARSTVRRPTLETQYSQELS</sequence>
<feature type="compositionally biased region" description="Low complexity" evidence="1">
    <location>
        <begin position="106"/>
        <end position="131"/>
    </location>
</feature>
<feature type="region of interest" description="Disordered" evidence="1">
    <location>
        <begin position="17"/>
        <end position="57"/>
    </location>
</feature>
<proteinExistence type="predicted"/>